<dbReference type="EMBL" id="CAQQ02134585">
    <property type="status" value="NOT_ANNOTATED_CDS"/>
    <property type="molecule type" value="Genomic_DNA"/>
</dbReference>
<dbReference type="InterPro" id="IPR027267">
    <property type="entry name" value="AH/BAR_dom_sf"/>
</dbReference>
<dbReference type="AlphaFoldDB" id="T1GTE0"/>
<feature type="domain" description="AH" evidence="1">
    <location>
        <begin position="1"/>
        <end position="160"/>
    </location>
</feature>
<dbReference type="EMBL" id="CAQQ02134583">
    <property type="status" value="NOT_ANNOTATED_CDS"/>
    <property type="molecule type" value="Genomic_DNA"/>
</dbReference>
<dbReference type="GO" id="GO:0019904">
    <property type="term" value="F:protein domain specific binding"/>
    <property type="evidence" value="ECO:0007669"/>
    <property type="project" value="InterPro"/>
</dbReference>
<dbReference type="Gene3D" id="1.20.1270.60">
    <property type="entry name" value="Arfaptin homology (AH) domain/BAR domain"/>
    <property type="match status" value="1"/>
</dbReference>
<dbReference type="InterPro" id="IPR010504">
    <property type="entry name" value="AH_dom"/>
</dbReference>
<proteinExistence type="predicted"/>
<sequence>MGKFLKEAGKRSNTTGKNMINTGKSISYCGQQRMTIRIPLLRLHHEVEVFQCRAVADTQHTLNNMEKERTEYRAALSWMKSASTQLDPDTGKGLEKFRKAQTHVRDAKKKFDRLSMDCIQKIDLLAAARCNMFSHGLVGYMNALLQFSKKASETYDLITSVISMKTQYEFTVLKDLKQEHIPNNDETSQDKVISKMDNDQMFFFQDDYEDKEVPIEENNCSVLKENQHESKVQNILIDNYKCDKCLSDKNDITEEILKDDPFPSLLLDDIPNKSSTDLDLLHLIPSSSALIGNPVQTNILQTNTYLINDNKQSKTSVNVKKEDTQKLSSWLELFADLDPLANPELAKKISGNEAYSQDA</sequence>
<evidence type="ECO:0000259" key="1">
    <source>
        <dbReference type="PROSITE" id="PS50870"/>
    </source>
</evidence>
<name>T1GTE0_MEGSC</name>
<dbReference type="GO" id="GO:0005794">
    <property type="term" value="C:Golgi apparatus"/>
    <property type="evidence" value="ECO:0007669"/>
    <property type="project" value="TreeGrafter"/>
</dbReference>
<reference evidence="2" key="2">
    <citation type="submission" date="2015-06" db="UniProtKB">
        <authorList>
            <consortium name="EnsemblMetazoa"/>
        </authorList>
    </citation>
    <scope>IDENTIFICATION</scope>
</reference>
<dbReference type="STRING" id="36166.T1GTE0"/>
<evidence type="ECO:0000313" key="3">
    <source>
        <dbReference type="Proteomes" id="UP000015102"/>
    </source>
</evidence>
<protein>
    <recommendedName>
        <fullName evidence="1">AH domain-containing protein</fullName>
    </recommendedName>
</protein>
<dbReference type="GO" id="GO:0051049">
    <property type="term" value="P:regulation of transport"/>
    <property type="evidence" value="ECO:0007669"/>
    <property type="project" value="TreeGrafter"/>
</dbReference>
<dbReference type="InterPro" id="IPR024114">
    <property type="entry name" value="Islet_autoAg_Ica1/Ica1-like"/>
</dbReference>
<dbReference type="HOGENOM" id="CLU_037158_2_0_1"/>
<dbReference type="SMART" id="SM01015">
    <property type="entry name" value="Arfaptin"/>
    <property type="match status" value="1"/>
</dbReference>
<dbReference type="SMART" id="SM01237">
    <property type="entry name" value="ICA69"/>
    <property type="match status" value="1"/>
</dbReference>
<dbReference type="OMA" id="ENQHESK"/>
<dbReference type="EMBL" id="CAQQ02134584">
    <property type="status" value="NOT_ANNOTATED_CDS"/>
    <property type="molecule type" value="Genomic_DNA"/>
</dbReference>
<reference evidence="3" key="1">
    <citation type="submission" date="2013-02" db="EMBL/GenBank/DDBJ databases">
        <authorList>
            <person name="Hughes D."/>
        </authorList>
    </citation>
    <scope>NUCLEOTIDE SEQUENCE</scope>
    <source>
        <strain>Durham</strain>
        <strain evidence="3">NC isolate 2 -- Noor lab</strain>
    </source>
</reference>
<dbReference type="FunFam" id="1.20.1270.60:FF:000068">
    <property type="entry name" value="Islet cell autoantigen"/>
    <property type="match status" value="1"/>
</dbReference>
<keyword evidence="3" id="KW-1185">Reference proteome</keyword>
<dbReference type="PANTHER" id="PTHR10164">
    <property type="entry name" value="ISLET CELL AUTOANTIGEN 1"/>
    <property type="match status" value="1"/>
</dbReference>
<dbReference type="EnsemblMetazoa" id="MESCA006970-RA">
    <property type="protein sequence ID" value="MESCA006970-PA"/>
    <property type="gene ID" value="MESCA006970"/>
</dbReference>
<dbReference type="Pfam" id="PF06456">
    <property type="entry name" value="Arfaptin"/>
    <property type="match status" value="1"/>
</dbReference>
<dbReference type="SUPFAM" id="SSF103657">
    <property type="entry name" value="BAR/IMD domain-like"/>
    <property type="match status" value="1"/>
</dbReference>
<dbReference type="PROSITE" id="PS50870">
    <property type="entry name" value="AH"/>
    <property type="match status" value="1"/>
</dbReference>
<dbReference type="Proteomes" id="UP000015102">
    <property type="component" value="Unassembled WGS sequence"/>
</dbReference>
<dbReference type="PANTHER" id="PTHR10164:SF4">
    <property type="entry name" value="GH23156P"/>
    <property type="match status" value="1"/>
</dbReference>
<accession>T1GTE0</accession>
<dbReference type="Pfam" id="PF04629">
    <property type="entry name" value="ICA69"/>
    <property type="match status" value="1"/>
</dbReference>
<organism evidence="2 3">
    <name type="scientific">Megaselia scalaris</name>
    <name type="common">Humpbacked fly</name>
    <name type="synonym">Phora scalaris</name>
    <dbReference type="NCBI Taxonomy" id="36166"/>
    <lineage>
        <taxon>Eukaryota</taxon>
        <taxon>Metazoa</taxon>
        <taxon>Ecdysozoa</taxon>
        <taxon>Arthropoda</taxon>
        <taxon>Hexapoda</taxon>
        <taxon>Insecta</taxon>
        <taxon>Pterygota</taxon>
        <taxon>Neoptera</taxon>
        <taxon>Endopterygota</taxon>
        <taxon>Diptera</taxon>
        <taxon>Brachycera</taxon>
        <taxon>Muscomorpha</taxon>
        <taxon>Platypezoidea</taxon>
        <taxon>Phoridae</taxon>
        <taxon>Megaseliini</taxon>
        <taxon>Megaselia</taxon>
    </lineage>
</organism>
<evidence type="ECO:0000313" key="2">
    <source>
        <dbReference type="EnsemblMetazoa" id="MESCA006970-PA"/>
    </source>
</evidence>
<dbReference type="InterPro" id="IPR006723">
    <property type="entry name" value="Islet_autoAg_Ica1_C"/>
</dbReference>